<evidence type="ECO:0000313" key="14">
    <source>
        <dbReference type="Proteomes" id="UP001174136"/>
    </source>
</evidence>
<name>A0AA47P0F9_MERPO</name>
<evidence type="ECO:0000256" key="3">
    <source>
        <dbReference type="ARBA" id="ARBA00022729"/>
    </source>
</evidence>
<dbReference type="SMART" id="SM00181">
    <property type="entry name" value="EGF"/>
    <property type="match status" value="3"/>
</dbReference>
<dbReference type="PROSITE" id="PS50268">
    <property type="entry name" value="CADHERIN_2"/>
    <property type="match status" value="2"/>
</dbReference>
<reference evidence="13" key="1">
    <citation type="journal article" date="2023" name="Front. Mar. Sci.">
        <title>A new Merluccius polli reference genome to investigate the effects of global change in West African waters.</title>
        <authorList>
            <person name="Mateo J.L."/>
            <person name="Blanco-Fernandez C."/>
            <person name="Garcia-Vazquez E."/>
            <person name="Machado-Schiaffino G."/>
        </authorList>
    </citation>
    <scope>NUCLEOTIDE SEQUENCE</scope>
    <source>
        <strain evidence="13">C29</strain>
        <tissue evidence="13">Fin</tissue>
    </source>
</reference>
<keyword evidence="2 9" id="KW-0245">EGF-like domain</keyword>
<dbReference type="InterPro" id="IPR013032">
    <property type="entry name" value="EGF-like_CS"/>
</dbReference>
<dbReference type="PROSITE" id="PS01186">
    <property type="entry name" value="EGF_2"/>
    <property type="match status" value="2"/>
</dbReference>
<dbReference type="Gene3D" id="2.10.25.10">
    <property type="entry name" value="Laminin"/>
    <property type="match status" value="3"/>
</dbReference>
<feature type="domain" description="Laminin G" evidence="10">
    <location>
        <begin position="729"/>
        <end position="907"/>
    </location>
</feature>
<dbReference type="InterPro" id="IPR020894">
    <property type="entry name" value="Cadherin_CS"/>
</dbReference>
<dbReference type="SMART" id="SM00282">
    <property type="entry name" value="LamG"/>
    <property type="match status" value="2"/>
</dbReference>
<feature type="domain" description="EGF-like" evidence="11">
    <location>
        <begin position="394"/>
        <end position="434"/>
    </location>
</feature>
<proteinExistence type="predicted"/>
<evidence type="ECO:0000256" key="9">
    <source>
        <dbReference type="PROSITE-ProRule" id="PRU00076"/>
    </source>
</evidence>
<comment type="subcellular location">
    <subcellularLocation>
        <location evidence="1">Membrane</location>
    </subcellularLocation>
</comment>
<evidence type="ECO:0000256" key="6">
    <source>
        <dbReference type="ARBA" id="ARBA00023136"/>
    </source>
</evidence>
<dbReference type="SMART" id="SM00112">
    <property type="entry name" value="CA"/>
    <property type="match status" value="2"/>
</dbReference>
<dbReference type="SUPFAM" id="SSF57196">
    <property type="entry name" value="EGF/Laminin"/>
    <property type="match status" value="1"/>
</dbReference>
<dbReference type="InterPro" id="IPR050372">
    <property type="entry name" value="Neurexin-related_CASP"/>
</dbReference>
<evidence type="ECO:0000256" key="5">
    <source>
        <dbReference type="ARBA" id="ARBA00022837"/>
    </source>
</evidence>
<keyword evidence="5 8" id="KW-0106">Calcium</keyword>
<evidence type="ECO:0000259" key="10">
    <source>
        <dbReference type="PROSITE" id="PS50025"/>
    </source>
</evidence>
<feature type="domain" description="Cadherin" evidence="12">
    <location>
        <begin position="1"/>
        <end position="30"/>
    </location>
</feature>
<dbReference type="SUPFAM" id="SSF49313">
    <property type="entry name" value="Cadherin-like"/>
    <property type="match status" value="2"/>
</dbReference>
<evidence type="ECO:0000256" key="2">
    <source>
        <dbReference type="ARBA" id="ARBA00022536"/>
    </source>
</evidence>
<dbReference type="FunFam" id="2.60.120.200:FF:000215">
    <property type="entry name" value="Si:dkey-22o22.2"/>
    <property type="match status" value="1"/>
</dbReference>
<dbReference type="GO" id="GO:0005604">
    <property type="term" value="C:basement membrane"/>
    <property type="evidence" value="ECO:0007669"/>
    <property type="project" value="UniProtKB-ARBA"/>
</dbReference>
<dbReference type="GO" id="GO:0009653">
    <property type="term" value="P:anatomical structure morphogenesis"/>
    <property type="evidence" value="ECO:0007669"/>
    <property type="project" value="UniProtKB-ARBA"/>
</dbReference>
<dbReference type="Proteomes" id="UP001174136">
    <property type="component" value="Unassembled WGS sequence"/>
</dbReference>
<dbReference type="PANTHER" id="PTHR15036:SF85">
    <property type="entry name" value="SP2353, ISOFORM A"/>
    <property type="match status" value="1"/>
</dbReference>
<dbReference type="Pfam" id="PF00028">
    <property type="entry name" value="Cadherin"/>
    <property type="match status" value="1"/>
</dbReference>
<dbReference type="PROSITE" id="PS50026">
    <property type="entry name" value="EGF_3"/>
    <property type="match status" value="3"/>
</dbReference>
<evidence type="ECO:0000256" key="8">
    <source>
        <dbReference type="PROSITE-ProRule" id="PRU00043"/>
    </source>
</evidence>
<dbReference type="AlphaFoldDB" id="A0AA47P0F9"/>
<dbReference type="PROSITE" id="PS50025">
    <property type="entry name" value="LAM_G_DOMAIN"/>
    <property type="match status" value="2"/>
</dbReference>
<dbReference type="SUPFAM" id="SSF49899">
    <property type="entry name" value="Concanavalin A-like lectins/glucanases"/>
    <property type="match status" value="3"/>
</dbReference>
<organism evidence="13 14">
    <name type="scientific">Merluccius polli</name>
    <name type="common">Benguela hake</name>
    <name type="synonym">Merluccius cadenati</name>
    <dbReference type="NCBI Taxonomy" id="89951"/>
    <lineage>
        <taxon>Eukaryota</taxon>
        <taxon>Metazoa</taxon>
        <taxon>Chordata</taxon>
        <taxon>Craniata</taxon>
        <taxon>Vertebrata</taxon>
        <taxon>Euteleostomi</taxon>
        <taxon>Actinopterygii</taxon>
        <taxon>Neopterygii</taxon>
        <taxon>Teleostei</taxon>
        <taxon>Neoteleostei</taxon>
        <taxon>Acanthomorphata</taxon>
        <taxon>Zeiogadaria</taxon>
        <taxon>Gadariae</taxon>
        <taxon>Gadiformes</taxon>
        <taxon>Gadoidei</taxon>
        <taxon>Merlucciidae</taxon>
        <taxon>Merluccius</taxon>
    </lineage>
</organism>
<dbReference type="Gene3D" id="2.60.120.200">
    <property type="match status" value="2"/>
</dbReference>
<dbReference type="InterPro" id="IPR001881">
    <property type="entry name" value="EGF-like_Ca-bd_dom"/>
</dbReference>
<keyword evidence="7 9" id="KW-1015">Disulfide bond</keyword>
<evidence type="ECO:0000256" key="1">
    <source>
        <dbReference type="ARBA" id="ARBA00004370"/>
    </source>
</evidence>
<dbReference type="InterPro" id="IPR002126">
    <property type="entry name" value="Cadherin-like_dom"/>
</dbReference>
<dbReference type="InterPro" id="IPR013320">
    <property type="entry name" value="ConA-like_dom_sf"/>
</dbReference>
<dbReference type="GO" id="GO:0005886">
    <property type="term" value="C:plasma membrane"/>
    <property type="evidence" value="ECO:0007669"/>
    <property type="project" value="InterPro"/>
</dbReference>
<dbReference type="CDD" id="cd11304">
    <property type="entry name" value="Cadherin_repeat"/>
    <property type="match status" value="3"/>
</dbReference>
<dbReference type="GO" id="GO:0005509">
    <property type="term" value="F:calcium ion binding"/>
    <property type="evidence" value="ECO:0007669"/>
    <property type="project" value="UniProtKB-UniRule"/>
</dbReference>
<dbReference type="Pfam" id="PF12661">
    <property type="entry name" value="hEGF"/>
    <property type="match status" value="1"/>
</dbReference>
<dbReference type="PROSITE" id="PS00022">
    <property type="entry name" value="EGF_1"/>
    <property type="match status" value="3"/>
</dbReference>
<comment type="caution">
    <text evidence="13">The sequence shown here is derived from an EMBL/GenBank/DDBJ whole genome shotgun (WGS) entry which is preliminary data.</text>
</comment>
<keyword evidence="4" id="KW-0677">Repeat</keyword>
<evidence type="ECO:0000256" key="7">
    <source>
        <dbReference type="ARBA" id="ARBA00023157"/>
    </source>
</evidence>
<feature type="disulfide bond" evidence="9">
    <location>
        <begin position="990"/>
        <end position="999"/>
    </location>
</feature>
<feature type="disulfide bond" evidence="9">
    <location>
        <begin position="424"/>
        <end position="433"/>
    </location>
</feature>
<keyword evidence="6" id="KW-0472">Membrane</keyword>
<dbReference type="PRINTS" id="PR00205">
    <property type="entry name" value="CADHERIN"/>
</dbReference>
<protein>
    <submittedName>
        <fullName evidence="13">Neural-cadherin</fullName>
    </submittedName>
</protein>
<dbReference type="Pfam" id="PF24811">
    <property type="entry name" value="Ig_Shg"/>
    <property type="match status" value="1"/>
</dbReference>
<dbReference type="InterPro" id="IPR000742">
    <property type="entry name" value="EGF"/>
</dbReference>
<feature type="domain" description="Cadherin" evidence="12">
    <location>
        <begin position="30"/>
        <end position="149"/>
    </location>
</feature>
<dbReference type="EMBL" id="JAOPHQ010002842">
    <property type="protein sequence ID" value="KAK0145776.1"/>
    <property type="molecule type" value="Genomic_DNA"/>
</dbReference>
<accession>A0AA47P0F9</accession>
<feature type="domain" description="EGF-like" evidence="11">
    <location>
        <begin position="964"/>
        <end position="1000"/>
    </location>
</feature>
<dbReference type="PANTHER" id="PTHR15036">
    <property type="entry name" value="PIKACHURIN-LIKE PROTEIN"/>
    <property type="match status" value="1"/>
</dbReference>
<dbReference type="InterPro" id="IPR056370">
    <property type="entry name" value="Shg-like_Ig-like"/>
</dbReference>
<evidence type="ECO:0000259" key="12">
    <source>
        <dbReference type="PROSITE" id="PS50268"/>
    </source>
</evidence>
<feature type="disulfide bond" evidence="9">
    <location>
        <begin position="716"/>
        <end position="725"/>
    </location>
</feature>
<dbReference type="SMART" id="SM00179">
    <property type="entry name" value="EGF_CA"/>
    <property type="match status" value="3"/>
</dbReference>
<evidence type="ECO:0000256" key="4">
    <source>
        <dbReference type="ARBA" id="ARBA00022737"/>
    </source>
</evidence>
<dbReference type="CDD" id="cd00110">
    <property type="entry name" value="LamG"/>
    <property type="match status" value="2"/>
</dbReference>
<dbReference type="InterPro" id="IPR015919">
    <property type="entry name" value="Cadherin-like_sf"/>
</dbReference>
<keyword evidence="14" id="KW-1185">Reference proteome</keyword>
<dbReference type="GO" id="GO:0007156">
    <property type="term" value="P:homophilic cell adhesion via plasma membrane adhesion molecules"/>
    <property type="evidence" value="ECO:0007669"/>
    <property type="project" value="InterPro"/>
</dbReference>
<feature type="domain" description="EGF-like" evidence="11">
    <location>
        <begin position="686"/>
        <end position="726"/>
    </location>
</feature>
<feature type="disulfide bond" evidence="9">
    <location>
        <begin position="968"/>
        <end position="978"/>
    </location>
</feature>
<dbReference type="InterPro" id="IPR000152">
    <property type="entry name" value="EGF-type_Asp/Asn_hydroxyl_site"/>
</dbReference>
<comment type="caution">
    <text evidence="9">Lacks conserved residue(s) required for the propagation of feature annotation.</text>
</comment>
<dbReference type="Gene3D" id="2.60.40.60">
    <property type="entry name" value="Cadherins"/>
    <property type="match status" value="2"/>
</dbReference>
<evidence type="ECO:0000313" key="13">
    <source>
        <dbReference type="EMBL" id="KAK0145776.1"/>
    </source>
</evidence>
<sequence length="1064" mass="116764">MATDRGTPALTGSVTVHLPLLDVNDNGPELEAPYSPILWENSPPPQVVWLNQSSTLLCVVDRDSAAHAGPFSLALPPPYTPEFHLQDHGNGTATLTALRSFDRERQREYYLPVIMSDSGHPPMTATNTLTITIGDQNDNAHQAGEKDVFVLSRKGRFAAALGKVYAPDPDEWDNKTYTLESSARKYFSLNQSSGALTIRQNTPVGSYWLRVGVSDGVWPDVMSEVRVHVRELEEKAIRSSASVRLTGITAREFIDSRVTGKSRLEIFWDFLSKSLSVRPGSVNIFGIVDGGEVKSVDVHFSALTDSGYVRPEKLHGILSAHKRKLQSMLRANLSQVEVDECAAHADTCKAAGGCSTRLTVGNSPTLVDAGGPFSLVSVTLATSAACGCPARDLLHRPCSFYYPGNPCLHGGTCFDTQDGYRCQCPLQFEGPDCQQTGISFLGNGYAWFPPMKPCFDSHLSVEFMTEEENGLLLYAGPLATLLPGEPEDYMAIELIGGTPSLKINHGSGTLVLQLPNNVRVADRRWHRLDVRSNSKVRGPRSILPTVLRLHAYISHWLNLKHLREPQFPDFQHLCPLLPNLKEVRFTLDRCSGAIVMETEGVDSWAMTEDRSSCEIRGITPNRDRYVDGSPVLQLGGVDENLTSYEYPQLRYKHFMGCIRSLAVDSRTYDLGSPAESFNIVPGCSGLDSPCARMEQPALCGNKGRCHGERGSFNCQCGPGYTGPGCKQAVPEFSFSGRSHMQFQLLGSLPARQTRLYVGIRTRSPNGVVVSVISREQNEYLRLEVFQGLLSVFFNLGDGDHNLTLPHHRVDNGDWQEVELDRYGKEFTLRLDGGGGRREVTASPGRSQEIIIDQSVVMIGNSLPSGHNRSFLGCLRQLRLNGRLVPLDGQQPSDGVQLVSSQGVSQGCPSDACRKHHCSAPFVCVDLWRHHECRYTPDLFPLKGTSKGCPPGHMTKEGSSGKACVYTLCASRPCRHGTCVPHSPSRYSCQCVEGYQGRHCELTLAMSHNQDGSSLSISSMFAISICVLAFLGSYVDYRCDVVLFSAYLILIMGESVRSPPSANLL</sequence>
<dbReference type="Pfam" id="PF00008">
    <property type="entry name" value="EGF"/>
    <property type="match status" value="1"/>
</dbReference>
<dbReference type="PROSITE" id="PS00010">
    <property type="entry name" value="ASX_HYDROXYL"/>
    <property type="match status" value="1"/>
</dbReference>
<feature type="domain" description="Laminin G" evidence="10">
    <location>
        <begin position="435"/>
        <end position="683"/>
    </location>
</feature>
<dbReference type="FunFam" id="2.10.25.10:FF:000066">
    <property type="entry name" value="FAT atypical cadherin 4"/>
    <property type="match status" value="1"/>
</dbReference>
<dbReference type="InterPro" id="IPR001791">
    <property type="entry name" value="Laminin_G"/>
</dbReference>
<keyword evidence="3" id="KW-0732">Signal</keyword>
<dbReference type="Pfam" id="PF02210">
    <property type="entry name" value="Laminin_G_2"/>
    <property type="match status" value="2"/>
</dbReference>
<gene>
    <name evidence="13" type="primary">CadN_1</name>
    <name evidence="13" type="ORF">N1851_015352</name>
</gene>
<dbReference type="PROSITE" id="PS00232">
    <property type="entry name" value="CADHERIN_1"/>
    <property type="match status" value="1"/>
</dbReference>
<dbReference type="CDD" id="cd00054">
    <property type="entry name" value="EGF_CA"/>
    <property type="match status" value="3"/>
</dbReference>
<evidence type="ECO:0000259" key="11">
    <source>
        <dbReference type="PROSITE" id="PS50026"/>
    </source>
</evidence>